<dbReference type="SUPFAM" id="SSF51658">
    <property type="entry name" value="Xylose isomerase-like"/>
    <property type="match status" value="1"/>
</dbReference>
<dbReference type="Gene3D" id="3.20.20.150">
    <property type="entry name" value="Divalent-metal-dependent TIM barrel enzymes"/>
    <property type="match status" value="1"/>
</dbReference>
<dbReference type="Proteomes" id="UP000296201">
    <property type="component" value="Chromosome"/>
</dbReference>
<name>A0A4P7P139_9GAMM</name>
<protein>
    <submittedName>
        <fullName evidence="2">Sugar phosphate isomerase/epimerase</fullName>
    </submittedName>
</protein>
<reference evidence="2 3" key="1">
    <citation type="submission" date="2018-08" db="EMBL/GenBank/DDBJ databases">
        <title>Horizontal acquisition of hydrogen conversion ability and other habitat adaptations in Hydrogenovibrio crunogenus strains.</title>
        <authorList>
            <person name="Gonnella G."/>
            <person name="Adam N."/>
            <person name="Perner M."/>
        </authorList>
    </citation>
    <scope>NUCLEOTIDE SEQUENCE [LARGE SCALE GENOMIC DNA]</scope>
    <source>
        <strain evidence="2 3">SP-41</strain>
    </source>
</reference>
<feature type="domain" description="Xylose isomerase-like TIM barrel" evidence="1">
    <location>
        <begin position="22"/>
        <end position="190"/>
    </location>
</feature>
<dbReference type="GO" id="GO:0016853">
    <property type="term" value="F:isomerase activity"/>
    <property type="evidence" value="ECO:0007669"/>
    <property type="project" value="UniProtKB-KW"/>
</dbReference>
<dbReference type="OrthoDB" id="2555274at2"/>
<dbReference type="Pfam" id="PF01261">
    <property type="entry name" value="AP_endonuc_2"/>
    <property type="match status" value="1"/>
</dbReference>
<dbReference type="InterPro" id="IPR013022">
    <property type="entry name" value="Xyl_isomerase-like_TIM-brl"/>
</dbReference>
<sequence>MELKLFKSLWGNTLKFDQACLQAKDALFDGIEGPAPLVVTEQKEWRDQLNQNGLDYIAEIVTGGDYVPQRDWTPKQHLDDFKRRLEASLILSPVAATCLTGCDAWEESQSVDFYGEALGIAKEYGLPLSFETHRSRPFFNPWSTLRIVQQLPDLKLTADISHWCVVCERLMDSEMETLMQLVPRVAHVHARVGYDQGPQVPHPAAPEYEAALRSHQTFWQAIWHDHLDQGKAFTTMTPEFGPDGYCHLLPFTQAPVADIWQINQWMAQTERQHFNQFLKSQV</sequence>
<evidence type="ECO:0000259" key="1">
    <source>
        <dbReference type="Pfam" id="PF01261"/>
    </source>
</evidence>
<organism evidence="2 3">
    <name type="scientific">Hydrogenovibrio crunogenus</name>
    <dbReference type="NCBI Taxonomy" id="39765"/>
    <lineage>
        <taxon>Bacteria</taxon>
        <taxon>Pseudomonadati</taxon>
        <taxon>Pseudomonadota</taxon>
        <taxon>Gammaproteobacteria</taxon>
        <taxon>Thiotrichales</taxon>
        <taxon>Piscirickettsiaceae</taxon>
        <taxon>Hydrogenovibrio</taxon>
    </lineage>
</organism>
<dbReference type="InterPro" id="IPR036237">
    <property type="entry name" value="Xyl_isomerase-like_sf"/>
</dbReference>
<dbReference type="EMBL" id="CP032096">
    <property type="protein sequence ID" value="QBZ83833.1"/>
    <property type="molecule type" value="Genomic_DNA"/>
</dbReference>
<evidence type="ECO:0000313" key="2">
    <source>
        <dbReference type="EMBL" id="QBZ83833.1"/>
    </source>
</evidence>
<evidence type="ECO:0000313" key="3">
    <source>
        <dbReference type="Proteomes" id="UP000296201"/>
    </source>
</evidence>
<dbReference type="RefSeq" id="WP_135796425.1">
    <property type="nucleotide sequence ID" value="NZ_CP032096.1"/>
</dbReference>
<keyword evidence="3" id="KW-1185">Reference proteome</keyword>
<proteinExistence type="predicted"/>
<dbReference type="AlphaFoldDB" id="A0A4P7P139"/>
<keyword evidence="2" id="KW-0413">Isomerase</keyword>
<accession>A0A4P7P139</accession>
<gene>
    <name evidence="2" type="ORF">GHNINEIG_01900</name>
</gene>